<dbReference type="Gene3D" id="2.150.10.10">
    <property type="entry name" value="Serralysin-like metalloprotease, C-terminal"/>
    <property type="match status" value="1"/>
</dbReference>
<dbReference type="Pfam" id="PF00353">
    <property type="entry name" value="HemolysinCabind"/>
    <property type="match status" value="1"/>
</dbReference>
<sequence length="892" mass="91282">MTDIIINPLGVTTPQTTTDPGDTIVVHFGALVGTITDTAVTLADDDTTLANSGEIRSLRGTAVSILGNNVTVLNDRDIAEELVGPPPPLPPLSGTLVIGPPAPPPPPSGGLVVIGDANDTAGAFRPRESSRDVEELRDLPRGSEALLDFPGLIGPEGLSDVEFSQPFPIDGPIAGPVINGVVGIRVEGENASIVNFGEISGDVTAVDFVNGGESSGTLENFGLITSFSRAVNIGGDGITLFNNGRIETTGDPRNGVVYTDVTSNNFTIINELDITSPEGGTGDAISVELGENVFGDILNTVGLIQGRGEASGIWIYSPTGGPSTFTTLIENGGGIIAESTTGIDAAIRFDDGVSFVGEIRNLAETSGIIEGVRNAIRFGEGDHSEGVIVNEENATITAVSRAIDIAGVGLTIKNDGDITTTGDARNGVIYATASATGYRIENGETGRIGAASVVLNNSHAISFELDDAVEGSIYNAGFIDAGGQGSGVRLFSANPETGSRFTGEIENRNEIISQADVGVNAAILVEDGVGFHGTISNSGFIFGVRNGVYLGDGDHALTLLNEVGGLIASESRALNIDGTGVSVVNHGEIVGFGDSRNGVVYSDVTADDFSILNTGSIDAGMDFNGVSFNADAISLQLGAVVNATIVNHGEINGRGEATGSGEASGVRLFSGVEGPSVFVGDIVNTGAIHSEATAAILIQQGVRVSGEIVNAGLLSAPIALDARESDFGLTFRQTDGVTDGRLLFGDGNDVVLIEGGAVLGEIDLGGGLNVFDGTGALSSLAVFGGRDRDRIIGGAGDDEIDAGGGRDVATGGEGADSFFFASSLIDDGRRDLLRITDFDVTEDAFIADLSRVASAFAVGNSLILTFDGADRDVVLFQNVADARTLFDDLLSA</sequence>
<dbReference type="SUPFAM" id="SSF51120">
    <property type="entry name" value="beta-Roll"/>
    <property type="match status" value="1"/>
</dbReference>
<evidence type="ECO:0000313" key="1">
    <source>
        <dbReference type="EMBL" id="SEB07390.1"/>
    </source>
</evidence>
<proteinExistence type="predicted"/>
<name>A0A1H4GEG7_9RHOB</name>
<evidence type="ECO:0000313" key="2">
    <source>
        <dbReference type="Proteomes" id="UP000198703"/>
    </source>
</evidence>
<accession>A0A1H4GEG7</accession>
<dbReference type="PRINTS" id="PR00313">
    <property type="entry name" value="CABNDNGRPT"/>
</dbReference>
<dbReference type="InterPro" id="IPR011049">
    <property type="entry name" value="Serralysin-like_metalloprot_C"/>
</dbReference>
<gene>
    <name evidence="1" type="ORF">SAMN05444370_1533</name>
</gene>
<dbReference type="RefSeq" id="WP_093256987.1">
    <property type="nucleotide sequence ID" value="NZ_FNQM01000053.1"/>
</dbReference>
<dbReference type="GO" id="GO:0005509">
    <property type="term" value="F:calcium ion binding"/>
    <property type="evidence" value="ECO:0007669"/>
    <property type="project" value="InterPro"/>
</dbReference>
<dbReference type="AlphaFoldDB" id="A0A1H4GEG7"/>
<dbReference type="OrthoDB" id="9773411at2"/>
<keyword evidence="2" id="KW-1185">Reference proteome</keyword>
<dbReference type="EMBL" id="FNQM01000053">
    <property type="protein sequence ID" value="SEB07390.1"/>
    <property type="molecule type" value="Genomic_DNA"/>
</dbReference>
<dbReference type="Proteomes" id="UP000198703">
    <property type="component" value="Unassembled WGS sequence"/>
</dbReference>
<dbReference type="InterPro" id="IPR001343">
    <property type="entry name" value="Hemolysn_Ca-bd"/>
</dbReference>
<protein>
    <submittedName>
        <fullName evidence="1">Uncharacterized protein</fullName>
    </submittedName>
</protein>
<reference evidence="1 2" key="1">
    <citation type="submission" date="2016-10" db="EMBL/GenBank/DDBJ databases">
        <authorList>
            <person name="de Groot N.N."/>
        </authorList>
    </citation>
    <scope>NUCLEOTIDE SEQUENCE [LARGE SCALE GENOMIC DNA]</scope>
    <source>
        <strain evidence="1 2">DSM 15345</strain>
    </source>
</reference>
<organism evidence="1 2">
    <name type="scientific">Rubrimonas cliftonensis</name>
    <dbReference type="NCBI Taxonomy" id="89524"/>
    <lineage>
        <taxon>Bacteria</taxon>
        <taxon>Pseudomonadati</taxon>
        <taxon>Pseudomonadota</taxon>
        <taxon>Alphaproteobacteria</taxon>
        <taxon>Rhodobacterales</taxon>
        <taxon>Paracoccaceae</taxon>
        <taxon>Rubrimonas</taxon>
    </lineage>
</organism>
<dbReference type="STRING" id="89524.SAMN05444370_1533"/>